<dbReference type="GeneID" id="26902717"/>
<evidence type="ECO:0000313" key="3">
    <source>
        <dbReference type="Proteomes" id="UP000037923"/>
    </source>
</evidence>
<dbReference type="RefSeq" id="XP_015662902.1">
    <property type="nucleotide sequence ID" value="XM_015799424.1"/>
</dbReference>
<dbReference type="EMBL" id="LGTL01000003">
    <property type="protein sequence ID" value="KPA84462.1"/>
    <property type="molecule type" value="Genomic_DNA"/>
</dbReference>
<dbReference type="OMA" id="IAEHMNA"/>
<dbReference type="VEuPathDB" id="TriTrypDB:LpyrH10_03_5730"/>
<organism evidence="2 3">
    <name type="scientific">Leptomonas pyrrhocoris</name>
    <name type="common">Firebug parasite</name>
    <dbReference type="NCBI Taxonomy" id="157538"/>
    <lineage>
        <taxon>Eukaryota</taxon>
        <taxon>Discoba</taxon>
        <taxon>Euglenozoa</taxon>
        <taxon>Kinetoplastea</taxon>
        <taxon>Metakinetoplastina</taxon>
        <taxon>Trypanosomatida</taxon>
        <taxon>Trypanosomatidae</taxon>
        <taxon>Leishmaniinae</taxon>
        <taxon>Leptomonas</taxon>
    </lineage>
</organism>
<evidence type="ECO:0000313" key="2">
    <source>
        <dbReference type="EMBL" id="KPA84463.1"/>
    </source>
</evidence>
<sequence>MISDARSRRQRQLRQAIKMALAARSSEPPLTKRDDRYAKNRQLAVAELEKVENEKARAALKARGVAAASQAERKQSDTTTARQAKKKIEREVRKARTAAAEQAAEARFAAELQRLQEKRDARTQALREKHNRASKSAAAESMNMQEELKAAVEVSAKEEKEKESTTVLSSAKPAKPARRPAAKKVKAIASEATQRAAEPLVVPDAQEEAPVPVAPPPPAATTKPVVQRPPSRLQPPPAAVAAIEDVSEVHDEFVAQLEKAKGRATAVPTQTAIATPAKTPAAPTKSWAMPESSTGLFRL</sequence>
<feature type="compositionally biased region" description="Low complexity" evidence="1">
    <location>
        <begin position="59"/>
        <end position="68"/>
    </location>
</feature>
<dbReference type="OrthoDB" id="10665520at2759"/>
<feature type="compositionally biased region" description="Basic residues" evidence="1">
    <location>
        <begin position="175"/>
        <end position="186"/>
    </location>
</feature>
<dbReference type="AlphaFoldDB" id="A0A0M9G801"/>
<evidence type="ECO:0000256" key="1">
    <source>
        <dbReference type="SAM" id="MobiDB-lite"/>
    </source>
</evidence>
<feature type="compositionally biased region" description="Low complexity" evidence="1">
    <location>
        <begin position="201"/>
        <end position="211"/>
    </location>
</feature>
<proteinExistence type="predicted"/>
<dbReference type="RefSeq" id="XP_015662901.1">
    <property type="nucleotide sequence ID" value="XM_015799423.1"/>
</dbReference>
<feature type="compositionally biased region" description="Low complexity" evidence="1">
    <location>
        <begin position="165"/>
        <end position="174"/>
    </location>
</feature>
<dbReference type="EMBL" id="LGTL01000003">
    <property type="protein sequence ID" value="KPA84463.1"/>
    <property type="molecule type" value="Genomic_DNA"/>
</dbReference>
<feature type="compositionally biased region" description="Basic and acidic residues" evidence="1">
    <location>
        <begin position="114"/>
        <end position="128"/>
    </location>
</feature>
<feature type="compositionally biased region" description="Low complexity" evidence="1">
    <location>
        <begin position="97"/>
        <end position="111"/>
    </location>
</feature>
<feature type="region of interest" description="Disordered" evidence="1">
    <location>
        <begin position="260"/>
        <end position="299"/>
    </location>
</feature>
<dbReference type="Proteomes" id="UP000037923">
    <property type="component" value="Unassembled WGS sequence"/>
</dbReference>
<name>A0A0M9G801_LEPPY</name>
<feature type="compositionally biased region" description="Low complexity" evidence="1">
    <location>
        <begin position="268"/>
        <end position="284"/>
    </location>
</feature>
<feature type="region of interest" description="Disordered" evidence="1">
    <location>
        <begin position="59"/>
        <end position="239"/>
    </location>
</feature>
<gene>
    <name evidence="2" type="ORF">ABB37_02422</name>
</gene>
<accession>A0A0M9G801</accession>
<reference evidence="2 3" key="1">
    <citation type="submission" date="2015-07" db="EMBL/GenBank/DDBJ databases">
        <title>High-quality genome of monoxenous trypanosomatid Leptomonas pyrrhocoris.</title>
        <authorList>
            <person name="Flegontov P."/>
            <person name="Butenko A."/>
            <person name="Firsov S."/>
            <person name="Vlcek C."/>
            <person name="Logacheva M.D."/>
            <person name="Field M."/>
            <person name="Filatov D."/>
            <person name="Flegontova O."/>
            <person name="Gerasimov E."/>
            <person name="Jackson A.P."/>
            <person name="Kelly S."/>
            <person name="Opperdoes F."/>
            <person name="O'Reilly A."/>
            <person name="Votypka J."/>
            <person name="Yurchenko V."/>
            <person name="Lukes J."/>
        </authorList>
    </citation>
    <scope>NUCLEOTIDE SEQUENCE [LARGE SCALE GENOMIC DNA]</scope>
    <source>
        <strain evidence="2">H10</strain>
    </source>
</reference>
<comment type="caution">
    <text evidence="2">The sequence shown here is derived from an EMBL/GenBank/DDBJ whole genome shotgun (WGS) entry which is preliminary data.</text>
</comment>
<feature type="compositionally biased region" description="Basic and acidic residues" evidence="1">
    <location>
        <begin position="146"/>
        <end position="164"/>
    </location>
</feature>
<protein>
    <submittedName>
        <fullName evidence="2">Uncharacterized protein</fullName>
    </submittedName>
</protein>
<keyword evidence="3" id="KW-1185">Reference proteome</keyword>